<evidence type="ECO:0000313" key="2">
    <source>
        <dbReference type="EMBL" id="EUD65661.1"/>
    </source>
</evidence>
<gene>
    <name evidence="2" type="ORF">C922_03909</name>
</gene>
<proteinExistence type="predicted"/>
<dbReference type="AlphaFoldDB" id="W7AK01"/>
<feature type="region of interest" description="Disordered" evidence="1">
    <location>
        <begin position="292"/>
        <end position="318"/>
    </location>
</feature>
<evidence type="ECO:0000313" key="3">
    <source>
        <dbReference type="Proteomes" id="UP000030640"/>
    </source>
</evidence>
<feature type="region of interest" description="Disordered" evidence="1">
    <location>
        <begin position="342"/>
        <end position="418"/>
    </location>
</feature>
<feature type="compositionally biased region" description="Polar residues" evidence="1">
    <location>
        <begin position="292"/>
        <end position="310"/>
    </location>
</feature>
<feature type="region of interest" description="Disordered" evidence="1">
    <location>
        <begin position="203"/>
        <end position="251"/>
    </location>
</feature>
<dbReference type="OrthoDB" id="376940at2759"/>
<dbReference type="EMBL" id="KI965477">
    <property type="protein sequence ID" value="EUD65661.1"/>
    <property type="molecule type" value="Genomic_DNA"/>
</dbReference>
<feature type="compositionally biased region" description="Low complexity" evidence="1">
    <location>
        <begin position="345"/>
        <end position="361"/>
    </location>
</feature>
<evidence type="ECO:0000256" key="1">
    <source>
        <dbReference type="SAM" id="MobiDB-lite"/>
    </source>
</evidence>
<sequence length="807" mass="91476">MKMLKLNYYHGEIFEKYKINTVLLALVDKHKLQNESIDFNELSNRKNNYSIMALLGSQIKNFNDDVYKDIDTNDIILALSKLKQIDEQITINESHNKDYILEMAEQMYYEYSQKGLINNENSFHLKDKENFMSVNLQLMNEINAGIRSYQNKIPYLRSYREEKYQTGDALLPVGGAPHHNGDADNYNISGLIEREDYYSVKENEHADDRGRNLLGKNTYPGRKNSQVFANRTDEHDPVDELGPNEDDRPVGVVRGGNATEYGAEKGLCNAGGNGKINLYQYRKEATNSTHCNSVENVNGPSGASRRSSLNFLGEEDGDRTHMIGVDHVSGINDDRGELLGERSARNSSNNRRRSSLSNATRYHQGEQDLLRDPAKGAYLKREMGLARLSGPTDQARKTAQYEREEEDNSLTENNRRNSALSNAQDLGLAMENETTTHRRRSFYDADHANRVNSNMWGHRNTRAHASGSGKGRFEKNGDLLRKEDLNYYGTESKRAMSNINNIMGAYHAGGNNMPRAKLTAHGNIFTKKGLNNNVRNGSNAPNSVLENIDKAEQEIVNNHLKNSLTQNEYVARRMSSILLNPTMPQKEIFSNRVVPPYDQHGKHGKHGKMCQQSVTKFSPRNPSNGNNYTGDLSLHKYSAVGQRKNYTADTNNNSSFIVSNSVNKNNTSEEDSIIHVIGGRGGADHENKQFLVRPRNSLFMRERNMHFNSVERNNGSNTPLINMDSVSNFSRNVPKSIESNLNMYTNKHSRALDINDLNSNASRNYVNSSNSFKSDFTAMRENYVKMMDRSKSLTSQIYRTPVAQRYM</sequence>
<reference evidence="2 3" key="1">
    <citation type="submission" date="2013-02" db="EMBL/GenBank/DDBJ databases">
        <title>The Genome Sequence of Plasmodium inui San Antonio 1.</title>
        <authorList>
            <consortium name="The Broad Institute Genome Sequencing Platform"/>
            <consortium name="The Broad Institute Genome Sequencing Center for Infectious Disease"/>
            <person name="Neafsey D."/>
            <person name="Cheeseman I."/>
            <person name="Volkman S."/>
            <person name="Adams J."/>
            <person name="Walker B."/>
            <person name="Young S.K."/>
            <person name="Zeng Q."/>
            <person name="Gargeya S."/>
            <person name="Fitzgerald M."/>
            <person name="Haas B."/>
            <person name="Abouelleil A."/>
            <person name="Alvarado L."/>
            <person name="Arachchi H.M."/>
            <person name="Berlin A.M."/>
            <person name="Chapman S.B."/>
            <person name="Dewar J."/>
            <person name="Goldberg J."/>
            <person name="Griggs A."/>
            <person name="Gujja S."/>
            <person name="Hansen M."/>
            <person name="Howarth C."/>
            <person name="Imamovic A."/>
            <person name="Larimer J."/>
            <person name="McCowan C."/>
            <person name="Murphy C."/>
            <person name="Neiman D."/>
            <person name="Pearson M."/>
            <person name="Priest M."/>
            <person name="Roberts A."/>
            <person name="Saif S."/>
            <person name="Shea T."/>
            <person name="Sisk P."/>
            <person name="Sykes S."/>
            <person name="Wortman J."/>
            <person name="Nusbaum C."/>
            <person name="Birren B."/>
        </authorList>
    </citation>
    <scope>NUCLEOTIDE SEQUENCE [LARGE SCALE GENOMIC DNA]</scope>
    <source>
        <strain evidence="2 3">San Antonio 1</strain>
    </source>
</reference>
<dbReference type="Proteomes" id="UP000030640">
    <property type="component" value="Unassembled WGS sequence"/>
</dbReference>
<keyword evidence="3" id="KW-1185">Reference proteome</keyword>
<dbReference type="RefSeq" id="XP_008817718.1">
    <property type="nucleotide sequence ID" value="XM_008819496.1"/>
</dbReference>
<protein>
    <submittedName>
        <fullName evidence="2">Uncharacterized protein</fullName>
    </submittedName>
</protein>
<accession>W7AK01</accession>
<organism evidence="2 3">
    <name type="scientific">Plasmodium inui San Antonio 1</name>
    <dbReference type="NCBI Taxonomy" id="1237626"/>
    <lineage>
        <taxon>Eukaryota</taxon>
        <taxon>Sar</taxon>
        <taxon>Alveolata</taxon>
        <taxon>Apicomplexa</taxon>
        <taxon>Aconoidasida</taxon>
        <taxon>Haemosporida</taxon>
        <taxon>Plasmodiidae</taxon>
        <taxon>Plasmodium</taxon>
        <taxon>Plasmodium (Plasmodium)</taxon>
    </lineage>
</organism>
<dbReference type="VEuPathDB" id="PlasmoDB:C922_03909"/>
<name>W7AK01_9APIC</name>
<dbReference type="GeneID" id="20039183"/>
<feature type="compositionally biased region" description="Basic and acidic residues" evidence="1">
    <location>
        <begin position="363"/>
        <end position="384"/>
    </location>
</feature>